<dbReference type="PANTHER" id="PTHR10554:SF1">
    <property type="entry name" value="FI16515P1"/>
    <property type="match status" value="1"/>
</dbReference>
<dbReference type="RefSeq" id="XP_002429872.1">
    <property type="nucleotide sequence ID" value="XM_002429827.1"/>
</dbReference>
<dbReference type="AlphaFoldDB" id="E0VUS8"/>
<dbReference type="InParanoid" id="E0VUS8"/>
<dbReference type="FunFam" id="2.30.42.10:FF:000193">
    <property type="entry name" value="Syntrophin gamma 1"/>
    <property type="match status" value="1"/>
</dbReference>
<dbReference type="Pfam" id="PF23012">
    <property type="entry name" value="Syntrophin_4th"/>
    <property type="match status" value="1"/>
</dbReference>
<evidence type="ECO:0000259" key="5">
    <source>
        <dbReference type="PROSITE" id="PS50106"/>
    </source>
</evidence>
<keyword evidence="8" id="KW-1185">Reference proteome</keyword>
<comment type="subcellular location">
    <subcellularLocation>
        <location evidence="1">Cytoplasm</location>
        <location evidence="1">Cytoskeleton</location>
    </subcellularLocation>
</comment>
<dbReference type="SUPFAM" id="SSF50729">
    <property type="entry name" value="PH domain-like"/>
    <property type="match status" value="1"/>
</dbReference>
<dbReference type="Gene3D" id="2.30.42.10">
    <property type="match status" value="1"/>
</dbReference>
<dbReference type="VEuPathDB" id="VectorBase:PHUM454520"/>
<evidence type="ECO:0000313" key="8">
    <source>
        <dbReference type="Proteomes" id="UP000009046"/>
    </source>
</evidence>
<accession>E0VUS8</accession>
<dbReference type="CDD" id="cd06801">
    <property type="entry name" value="PDZ_syntrophin-like"/>
    <property type="match status" value="1"/>
</dbReference>
<reference evidence="6" key="1">
    <citation type="submission" date="2007-04" db="EMBL/GenBank/DDBJ databases">
        <title>Annotation of Pediculus humanus corporis strain USDA.</title>
        <authorList>
            <person name="Kirkness E."/>
            <person name="Hannick L."/>
            <person name="Hass B."/>
            <person name="Bruggner R."/>
            <person name="Lawson D."/>
            <person name="Bidwell S."/>
            <person name="Joardar V."/>
            <person name="Caler E."/>
            <person name="Walenz B."/>
            <person name="Inman J."/>
            <person name="Schobel S."/>
            <person name="Galinsky K."/>
            <person name="Amedeo P."/>
            <person name="Strausberg R."/>
        </authorList>
    </citation>
    <scope>NUCLEOTIDE SEQUENCE</scope>
    <source>
        <strain evidence="6">USDA</strain>
    </source>
</reference>
<evidence type="ECO:0000256" key="2">
    <source>
        <dbReference type="ARBA" id="ARBA00010798"/>
    </source>
</evidence>
<reference evidence="6" key="2">
    <citation type="submission" date="2007-04" db="EMBL/GenBank/DDBJ databases">
        <title>The genome of the human body louse.</title>
        <authorList>
            <consortium name="The Human Body Louse Genome Consortium"/>
            <person name="Kirkness E."/>
            <person name="Walenz B."/>
            <person name="Hass B."/>
            <person name="Bruggner R."/>
            <person name="Strausberg R."/>
        </authorList>
    </citation>
    <scope>NUCLEOTIDE SEQUENCE</scope>
    <source>
        <strain evidence="6">USDA</strain>
    </source>
</reference>
<dbReference type="GeneID" id="8230526"/>
<reference evidence="7" key="3">
    <citation type="submission" date="2020-05" db="UniProtKB">
        <authorList>
            <consortium name="EnsemblMetazoa"/>
        </authorList>
    </citation>
    <scope>IDENTIFICATION</scope>
    <source>
        <strain evidence="7">USDA</strain>
    </source>
</reference>
<sequence>MVNHKISSSPKIRIGRVSVSDGKCKPLSMRLCLTTELLKLQNEQKEQFECFVKTPPIDSRERTVKIKRRKDTGLGISIKGGSEHKLPILISKIYPKQAADETGELFVGDAIIKVNNEFLTICPHDEALEILQTAGDVVTLYVKHYKAATPFLQHASSKENYLNHVVEEQRIEEYAESAESIFNMRYIDVVTVPLMMAYVTRYIFGTDKLRPNAFEVRGLSGTSTGIIHCSDSANLYRWLKYITDNIVGLTHLQMKLYNRNFPCTERIEYMGWVNEAITDGSLTRQTYKPKFLTLKGMDILIFESPPLNVIDWLQCGIAFKVYQTMFRVLKESEHKDERQHCFIIQTCGQEVKYLSVETRQELLRIETAWHAAVCSTISKIRHKTFTVKWAGRQCGLTLDWNYGFVLRDIELKALLWSYKFSQLKGSSDDGNCRLKLHFQDSDTKIIDTKEIECASLQNILFCMHAFLTAKVVSVDPTFLSCTYKI</sequence>
<name>E0VUS8_PEDHC</name>
<dbReference type="GO" id="GO:0016010">
    <property type="term" value="C:dystrophin-associated glycoprotein complex"/>
    <property type="evidence" value="ECO:0007669"/>
    <property type="project" value="TreeGrafter"/>
</dbReference>
<keyword evidence="3" id="KW-0963">Cytoplasm</keyword>
<dbReference type="InterPro" id="IPR015482">
    <property type="entry name" value="Syntrophin"/>
</dbReference>
<dbReference type="GO" id="GO:0005856">
    <property type="term" value="C:cytoskeleton"/>
    <property type="evidence" value="ECO:0007669"/>
    <property type="project" value="UniProtKB-SubCell"/>
</dbReference>
<dbReference type="SUPFAM" id="SSF50156">
    <property type="entry name" value="PDZ domain-like"/>
    <property type="match status" value="1"/>
</dbReference>
<dbReference type="PANTHER" id="PTHR10554">
    <property type="entry name" value="SYNTROPHIN"/>
    <property type="match status" value="1"/>
</dbReference>
<dbReference type="Pfam" id="PF00595">
    <property type="entry name" value="PDZ"/>
    <property type="match status" value="1"/>
</dbReference>
<comment type="similarity">
    <text evidence="2">Belongs to the syntrophin family.</text>
</comment>
<feature type="domain" description="PDZ" evidence="5">
    <location>
        <begin position="63"/>
        <end position="146"/>
    </location>
</feature>
<dbReference type="EMBL" id="DS235793">
    <property type="protein sequence ID" value="EEB17134.1"/>
    <property type="molecule type" value="Genomic_DNA"/>
</dbReference>
<proteinExistence type="inferred from homology"/>
<dbReference type="InterPro" id="IPR036034">
    <property type="entry name" value="PDZ_sf"/>
</dbReference>
<dbReference type="InterPro" id="IPR001478">
    <property type="entry name" value="PDZ"/>
</dbReference>
<dbReference type="InterPro" id="IPR055108">
    <property type="entry name" value="Syntrophin_4th"/>
</dbReference>
<protein>
    <submittedName>
        <fullName evidence="6 7">Beta-1-syntrophin, putative</fullName>
    </submittedName>
</protein>
<evidence type="ECO:0000313" key="7">
    <source>
        <dbReference type="EnsemblMetazoa" id="PHUM454520-PA"/>
    </source>
</evidence>
<keyword evidence="4" id="KW-0206">Cytoskeleton</keyword>
<evidence type="ECO:0000256" key="3">
    <source>
        <dbReference type="ARBA" id="ARBA00022490"/>
    </source>
</evidence>
<dbReference type="Proteomes" id="UP000009046">
    <property type="component" value="Unassembled WGS sequence"/>
</dbReference>
<dbReference type="eggNOG" id="KOG3549">
    <property type="taxonomic scope" value="Eukaryota"/>
</dbReference>
<evidence type="ECO:0000313" key="6">
    <source>
        <dbReference type="EMBL" id="EEB17134.1"/>
    </source>
</evidence>
<dbReference type="InterPro" id="IPR011993">
    <property type="entry name" value="PH-like_dom_sf"/>
</dbReference>
<dbReference type="PROSITE" id="PS50106">
    <property type="entry name" value="PDZ"/>
    <property type="match status" value="1"/>
</dbReference>
<dbReference type="Gene3D" id="2.30.29.30">
    <property type="entry name" value="Pleckstrin-homology domain (PH domain)/Phosphotyrosine-binding domain (PTB)"/>
    <property type="match status" value="1"/>
</dbReference>
<dbReference type="CTD" id="8230526"/>
<evidence type="ECO:0000256" key="4">
    <source>
        <dbReference type="ARBA" id="ARBA00023212"/>
    </source>
</evidence>
<dbReference type="EMBL" id="AAZO01005534">
    <property type="status" value="NOT_ANNOTATED_CDS"/>
    <property type="molecule type" value="Genomic_DNA"/>
</dbReference>
<dbReference type="SMART" id="SM00228">
    <property type="entry name" value="PDZ"/>
    <property type="match status" value="1"/>
</dbReference>
<dbReference type="EnsemblMetazoa" id="PHUM454520-RA">
    <property type="protein sequence ID" value="PHUM454520-PA"/>
    <property type="gene ID" value="PHUM454520"/>
</dbReference>
<dbReference type="KEGG" id="phu:Phum_PHUM454520"/>
<dbReference type="GO" id="GO:0005198">
    <property type="term" value="F:structural molecule activity"/>
    <property type="evidence" value="ECO:0007669"/>
    <property type="project" value="InterPro"/>
</dbReference>
<dbReference type="FunCoup" id="E0VUS8">
    <property type="interactions" value="51"/>
</dbReference>
<dbReference type="HOGENOM" id="CLU_039445_0_0_1"/>
<dbReference type="STRING" id="121224.E0VUS8"/>
<organism>
    <name type="scientific">Pediculus humanus subsp. corporis</name>
    <name type="common">Body louse</name>
    <dbReference type="NCBI Taxonomy" id="121224"/>
    <lineage>
        <taxon>Eukaryota</taxon>
        <taxon>Metazoa</taxon>
        <taxon>Ecdysozoa</taxon>
        <taxon>Arthropoda</taxon>
        <taxon>Hexapoda</taxon>
        <taxon>Insecta</taxon>
        <taxon>Pterygota</taxon>
        <taxon>Neoptera</taxon>
        <taxon>Paraneoptera</taxon>
        <taxon>Psocodea</taxon>
        <taxon>Troctomorpha</taxon>
        <taxon>Phthiraptera</taxon>
        <taxon>Anoplura</taxon>
        <taxon>Pediculidae</taxon>
        <taxon>Pediculus</taxon>
    </lineage>
</organism>
<dbReference type="OMA" id="YVTRYLW"/>
<gene>
    <name evidence="7" type="primary">8230526</name>
    <name evidence="6" type="ORF">Phum_PHUM454520</name>
</gene>
<dbReference type="OrthoDB" id="9975356at2759"/>
<evidence type="ECO:0000256" key="1">
    <source>
        <dbReference type="ARBA" id="ARBA00004245"/>
    </source>
</evidence>